<keyword evidence="2" id="KW-1185">Reference proteome</keyword>
<dbReference type="EMBL" id="AYLO01000011">
    <property type="protein sequence ID" value="ESS73697.1"/>
    <property type="molecule type" value="Genomic_DNA"/>
</dbReference>
<protein>
    <submittedName>
        <fullName evidence="1">Uncharacterized protein</fullName>
    </submittedName>
</protein>
<sequence length="104" mass="11399">MTTYIKTTEDGRKVEVIGRAICLAGKKECEKLVHLSEHPNVRAILAAMPEARYMAGRLPLTEEEAAIAKAALDAANDAYGSSPDGISERMRTATKDLLRLRIDE</sequence>
<comment type="caution">
    <text evidence="1">The sequence shown here is derived from an EMBL/GenBank/DDBJ whole genome shotgun (WGS) entry which is preliminary data.</text>
</comment>
<dbReference type="STRING" id="1116472.MGMO_11c00040"/>
<name>V5C5E6_9GAMM</name>
<dbReference type="AlphaFoldDB" id="V5C5E6"/>
<dbReference type="OrthoDB" id="8563207at2"/>
<organism evidence="1 2">
    <name type="scientific">Methyloglobulus morosus KoM1</name>
    <dbReference type="NCBI Taxonomy" id="1116472"/>
    <lineage>
        <taxon>Bacteria</taxon>
        <taxon>Pseudomonadati</taxon>
        <taxon>Pseudomonadota</taxon>
        <taxon>Gammaproteobacteria</taxon>
        <taxon>Methylococcales</taxon>
        <taxon>Methylococcaceae</taxon>
        <taxon>Methyloglobulus</taxon>
    </lineage>
</organism>
<evidence type="ECO:0000313" key="1">
    <source>
        <dbReference type="EMBL" id="ESS73697.1"/>
    </source>
</evidence>
<evidence type="ECO:0000313" key="2">
    <source>
        <dbReference type="Proteomes" id="UP000017842"/>
    </source>
</evidence>
<proteinExistence type="predicted"/>
<gene>
    <name evidence="1" type="ORF">MGMO_11c00040</name>
</gene>
<dbReference type="eggNOG" id="ENOG5032WCJ">
    <property type="taxonomic scope" value="Bacteria"/>
</dbReference>
<dbReference type="Proteomes" id="UP000017842">
    <property type="component" value="Unassembled WGS sequence"/>
</dbReference>
<accession>V5C5E6</accession>
<reference evidence="1 2" key="1">
    <citation type="journal article" date="2013" name="Genome Announc.">
        <title>Draft Genome Sequence of the Methanotrophic Gammaproteobacterium Methyloglobulus morosus DSM 22980 Strain KoM1.</title>
        <authorList>
            <person name="Poehlein A."/>
            <person name="Deutzmann J.S."/>
            <person name="Daniel R."/>
            <person name="Simeonova D.D."/>
        </authorList>
    </citation>
    <scope>NUCLEOTIDE SEQUENCE [LARGE SCALE GENOMIC DNA]</scope>
    <source>
        <strain evidence="1 2">KoM1</strain>
    </source>
</reference>
<dbReference type="RefSeq" id="WP_023493287.1">
    <property type="nucleotide sequence ID" value="NZ_AYLO01000011.1"/>
</dbReference>